<evidence type="ECO:0000313" key="3">
    <source>
        <dbReference type="Proteomes" id="UP000261079"/>
    </source>
</evidence>
<feature type="transmembrane region" description="Helical" evidence="1">
    <location>
        <begin position="15"/>
        <end position="35"/>
    </location>
</feature>
<gene>
    <name evidence="2" type="ORF">DW905_05055</name>
</gene>
<name>A0A3E2V7V2_9FIRM</name>
<organism evidence="2 3">
    <name type="scientific">Faecalibacterium prausnitzii</name>
    <dbReference type="NCBI Taxonomy" id="853"/>
    <lineage>
        <taxon>Bacteria</taxon>
        <taxon>Bacillati</taxon>
        <taxon>Bacillota</taxon>
        <taxon>Clostridia</taxon>
        <taxon>Eubacteriales</taxon>
        <taxon>Oscillospiraceae</taxon>
        <taxon>Faecalibacterium</taxon>
    </lineage>
</organism>
<dbReference type="Proteomes" id="UP000261079">
    <property type="component" value="Unassembled WGS sequence"/>
</dbReference>
<dbReference type="EMBL" id="QVEZ01000002">
    <property type="protein sequence ID" value="RGC06637.1"/>
    <property type="molecule type" value="Genomic_DNA"/>
</dbReference>
<sequence length="108" mass="12139">MNPTESFIVTHFNEVVSLIIAAALGWAGKAFYATIQEQKALKKAVKALLHDRLYQSCRYYIQQGYVDSEGLTNVGLVYEAYHELKGNGTGTNLYERMTALPLREDHIA</sequence>
<proteinExistence type="predicted"/>
<reference evidence="2 3" key="1">
    <citation type="submission" date="2018-08" db="EMBL/GenBank/DDBJ databases">
        <title>A genome reference for cultivated species of the human gut microbiota.</title>
        <authorList>
            <person name="Zou Y."/>
            <person name="Xue W."/>
            <person name="Luo G."/>
        </authorList>
    </citation>
    <scope>NUCLEOTIDE SEQUENCE [LARGE SCALE GENOMIC DNA]</scope>
    <source>
        <strain evidence="2 3">AM42-11AC</strain>
    </source>
</reference>
<protein>
    <submittedName>
        <fullName evidence="2">Uncharacterized protein</fullName>
    </submittedName>
</protein>
<keyword evidence="1" id="KW-0472">Membrane</keyword>
<comment type="caution">
    <text evidence="2">The sequence shown here is derived from an EMBL/GenBank/DDBJ whole genome shotgun (WGS) entry which is preliminary data.</text>
</comment>
<evidence type="ECO:0000256" key="1">
    <source>
        <dbReference type="SAM" id="Phobius"/>
    </source>
</evidence>
<evidence type="ECO:0000313" key="2">
    <source>
        <dbReference type="EMBL" id="RGC06637.1"/>
    </source>
</evidence>
<keyword evidence="1" id="KW-1133">Transmembrane helix</keyword>
<dbReference type="RefSeq" id="WP_117535384.1">
    <property type="nucleotide sequence ID" value="NZ_QVEZ01000002.1"/>
</dbReference>
<dbReference type="AlphaFoldDB" id="A0A3E2V7V2"/>
<keyword evidence="1" id="KW-0812">Transmembrane</keyword>
<accession>A0A3E2V7V2</accession>